<dbReference type="InterPro" id="IPR036396">
    <property type="entry name" value="Cyt_P450_sf"/>
</dbReference>
<keyword evidence="5 12" id="KW-0812">Transmembrane</keyword>
<evidence type="ECO:0000256" key="3">
    <source>
        <dbReference type="ARBA" id="ARBA00010617"/>
    </source>
</evidence>
<evidence type="ECO:0000256" key="5">
    <source>
        <dbReference type="ARBA" id="ARBA00022692"/>
    </source>
</evidence>
<dbReference type="CDD" id="cd11041">
    <property type="entry name" value="CYP503A1-like"/>
    <property type="match status" value="1"/>
</dbReference>
<keyword evidence="9" id="KW-0408">Iron</keyword>
<evidence type="ECO:0000256" key="8">
    <source>
        <dbReference type="ARBA" id="ARBA00023002"/>
    </source>
</evidence>
<accession>A0ABR4IH56</accession>
<keyword evidence="6" id="KW-0479">Metal-binding</keyword>
<evidence type="ECO:0000256" key="9">
    <source>
        <dbReference type="ARBA" id="ARBA00023004"/>
    </source>
</evidence>
<evidence type="ECO:0000256" key="1">
    <source>
        <dbReference type="ARBA" id="ARBA00001971"/>
    </source>
</evidence>
<evidence type="ECO:0000313" key="13">
    <source>
        <dbReference type="EMBL" id="KAL2826212.1"/>
    </source>
</evidence>
<feature type="transmembrane region" description="Helical" evidence="12">
    <location>
        <begin position="12"/>
        <end position="31"/>
    </location>
</feature>
<comment type="caution">
    <text evidence="13">The sequence shown here is derived from an EMBL/GenBank/DDBJ whole genome shotgun (WGS) entry which is preliminary data.</text>
</comment>
<dbReference type="Pfam" id="PF00067">
    <property type="entry name" value="p450"/>
    <property type="match status" value="1"/>
</dbReference>
<dbReference type="InterPro" id="IPR001128">
    <property type="entry name" value="Cyt_P450"/>
</dbReference>
<comment type="cofactor">
    <cofactor evidence="1">
        <name>heme</name>
        <dbReference type="ChEBI" id="CHEBI:30413"/>
    </cofactor>
</comment>
<keyword evidence="11 12" id="KW-0472">Membrane</keyword>
<evidence type="ECO:0000256" key="11">
    <source>
        <dbReference type="ARBA" id="ARBA00023136"/>
    </source>
</evidence>
<keyword evidence="8" id="KW-0560">Oxidoreductase</keyword>
<dbReference type="Proteomes" id="UP001610335">
    <property type="component" value="Unassembled WGS sequence"/>
</dbReference>
<dbReference type="Gene3D" id="1.10.630.10">
    <property type="entry name" value="Cytochrome P450"/>
    <property type="match status" value="1"/>
</dbReference>
<evidence type="ECO:0000256" key="6">
    <source>
        <dbReference type="ARBA" id="ARBA00022723"/>
    </source>
</evidence>
<protein>
    <submittedName>
        <fullName evidence="13">Cytochrome P450</fullName>
    </submittedName>
</protein>
<reference evidence="13 14" key="1">
    <citation type="submission" date="2024-07" db="EMBL/GenBank/DDBJ databases">
        <title>Section-level genome sequencing and comparative genomics of Aspergillus sections Usti and Cavernicolus.</title>
        <authorList>
            <consortium name="Lawrence Berkeley National Laboratory"/>
            <person name="Nybo J.L."/>
            <person name="Vesth T.C."/>
            <person name="Theobald S."/>
            <person name="Frisvad J.C."/>
            <person name="Larsen T.O."/>
            <person name="Kjaerboelling I."/>
            <person name="Rothschild-Mancinelli K."/>
            <person name="Lyhne E.K."/>
            <person name="Kogle M.E."/>
            <person name="Barry K."/>
            <person name="Clum A."/>
            <person name="Na H."/>
            <person name="Ledsgaard L."/>
            <person name="Lin J."/>
            <person name="Lipzen A."/>
            <person name="Kuo A."/>
            <person name="Riley R."/>
            <person name="Mondo S."/>
            <person name="LaButti K."/>
            <person name="Haridas S."/>
            <person name="Pangalinan J."/>
            <person name="Salamov A.A."/>
            <person name="Simmons B.A."/>
            <person name="Magnuson J.K."/>
            <person name="Chen J."/>
            <person name="Drula E."/>
            <person name="Henrissat B."/>
            <person name="Wiebenga A."/>
            <person name="Lubbers R.J."/>
            <person name="Gomes A.C."/>
            <person name="Makela M.R."/>
            <person name="Stajich J."/>
            <person name="Grigoriev I.V."/>
            <person name="Mortensen U.H."/>
            <person name="De vries R.P."/>
            <person name="Baker S.E."/>
            <person name="Andersen M.R."/>
        </authorList>
    </citation>
    <scope>NUCLEOTIDE SEQUENCE [LARGE SCALE GENOMIC DNA]</scope>
    <source>
        <strain evidence="13 14">CBS 600.67</strain>
    </source>
</reference>
<evidence type="ECO:0000256" key="4">
    <source>
        <dbReference type="ARBA" id="ARBA00022617"/>
    </source>
</evidence>
<gene>
    <name evidence="13" type="ORF">BDW59DRAFT_171886</name>
</gene>
<dbReference type="SUPFAM" id="SSF48264">
    <property type="entry name" value="Cytochrome P450"/>
    <property type="match status" value="1"/>
</dbReference>
<name>A0ABR4IH56_9EURO</name>
<evidence type="ECO:0000313" key="14">
    <source>
        <dbReference type="Proteomes" id="UP001610335"/>
    </source>
</evidence>
<keyword evidence="14" id="KW-1185">Reference proteome</keyword>
<comment type="subcellular location">
    <subcellularLocation>
        <location evidence="2">Membrane</location>
        <topology evidence="2">Single-pass membrane protein</topology>
    </subcellularLocation>
</comment>
<comment type="similarity">
    <text evidence="3">Belongs to the cytochrome P450 family.</text>
</comment>
<evidence type="ECO:0000256" key="7">
    <source>
        <dbReference type="ARBA" id="ARBA00022989"/>
    </source>
</evidence>
<dbReference type="PANTHER" id="PTHR46206:SF2">
    <property type="entry name" value="CYTOCHROME P450 MONOOXYGENASE AUSG-RELATED"/>
    <property type="match status" value="1"/>
</dbReference>
<keyword evidence="10" id="KW-0503">Monooxygenase</keyword>
<evidence type="ECO:0000256" key="12">
    <source>
        <dbReference type="SAM" id="Phobius"/>
    </source>
</evidence>
<organism evidence="13 14">
    <name type="scientific">Aspergillus cavernicola</name>
    <dbReference type="NCBI Taxonomy" id="176166"/>
    <lineage>
        <taxon>Eukaryota</taxon>
        <taxon>Fungi</taxon>
        <taxon>Dikarya</taxon>
        <taxon>Ascomycota</taxon>
        <taxon>Pezizomycotina</taxon>
        <taxon>Eurotiomycetes</taxon>
        <taxon>Eurotiomycetidae</taxon>
        <taxon>Eurotiales</taxon>
        <taxon>Aspergillaceae</taxon>
        <taxon>Aspergillus</taxon>
        <taxon>Aspergillus subgen. Nidulantes</taxon>
    </lineage>
</organism>
<evidence type="ECO:0000256" key="10">
    <source>
        <dbReference type="ARBA" id="ARBA00023033"/>
    </source>
</evidence>
<keyword evidence="7 12" id="KW-1133">Transmembrane helix</keyword>
<sequence length="466" mass="52767">MAPHLVQGINSGVGLSVALGLTWAVFAILSPKQGVKGKVNRTESEWLYTSAKKRFIDQGRYLCKTAFEETAELRPQMSPNAFYIMTARGVEMILSHKYADEIRNGDRFNASKWAEKFLLPIWEKINHFLQAHWTRSPSKDRWAEWHAISLHTNMEDLMAEVLSRLFLGPELCRNLDWLRVTVSYNTDLFVGVVQLNLWPPLFAASYSQARRVLGPIVAESRSQRARGDRQEDLLQWFEDGPKGSRYDTTLLLLKASMAAAHKSSELLTQTTSNLCTRPDLVKDLREEVVRVFRRHGLPKSAVYEVRLVDSVLKETQGLKPISLNATNDPISTATFTRLTLDNIKLSDGLELAKGTMIQLSNCNMWDPQVSEYSDGDRFDGYWFYKRRQLPGYENSGQLVTTHTNRLGFGHGKYACPGRFFAASAAKLILPVPVHHAEGQDADPFCKIAVRRRQEEFDLSSLAEAAN</sequence>
<dbReference type="EMBL" id="JBFXLS010000031">
    <property type="protein sequence ID" value="KAL2826212.1"/>
    <property type="molecule type" value="Genomic_DNA"/>
</dbReference>
<keyword evidence="4" id="KW-0349">Heme</keyword>
<evidence type="ECO:0000256" key="2">
    <source>
        <dbReference type="ARBA" id="ARBA00004167"/>
    </source>
</evidence>
<dbReference type="PANTHER" id="PTHR46206">
    <property type="entry name" value="CYTOCHROME P450"/>
    <property type="match status" value="1"/>
</dbReference>
<proteinExistence type="inferred from homology"/>